<evidence type="ECO:0000256" key="7">
    <source>
        <dbReference type="ARBA" id="ARBA00022777"/>
    </source>
</evidence>
<comment type="catalytic activity">
    <reaction evidence="1">
        <text>ATP + protein L-histidine = ADP + protein N-phospho-L-histidine.</text>
        <dbReference type="EC" id="2.7.13.3"/>
    </reaction>
</comment>
<dbReference type="SMART" id="SM00388">
    <property type="entry name" value="HisKA"/>
    <property type="match status" value="1"/>
</dbReference>
<feature type="transmembrane region" description="Helical" evidence="11">
    <location>
        <begin position="154"/>
        <end position="176"/>
    </location>
</feature>
<dbReference type="Gene3D" id="3.30.565.10">
    <property type="entry name" value="Histidine kinase-like ATPase, C-terminal domain"/>
    <property type="match status" value="1"/>
</dbReference>
<evidence type="ECO:0000256" key="6">
    <source>
        <dbReference type="ARBA" id="ARBA00022692"/>
    </source>
</evidence>
<evidence type="ECO:0000259" key="12">
    <source>
        <dbReference type="PROSITE" id="PS50109"/>
    </source>
</evidence>
<dbReference type="SMART" id="SM00304">
    <property type="entry name" value="HAMP"/>
    <property type="match status" value="1"/>
</dbReference>
<evidence type="ECO:0000313" key="14">
    <source>
        <dbReference type="EMBL" id="CAA0129187.1"/>
    </source>
</evidence>
<dbReference type="PRINTS" id="PR00344">
    <property type="entry name" value="BCTRLSENSOR"/>
</dbReference>
<gene>
    <name evidence="14" type="primary">sasA_14</name>
    <name evidence="14" type="ORF">STARVERO_04463</name>
</gene>
<dbReference type="PANTHER" id="PTHR45436:SF8">
    <property type="entry name" value="HISTIDINE KINASE"/>
    <property type="match status" value="1"/>
</dbReference>
<dbReference type="GO" id="GO:0005886">
    <property type="term" value="C:plasma membrane"/>
    <property type="evidence" value="ECO:0007669"/>
    <property type="project" value="TreeGrafter"/>
</dbReference>
<dbReference type="InterPro" id="IPR003594">
    <property type="entry name" value="HATPase_dom"/>
</dbReference>
<keyword evidence="6 11" id="KW-0812">Transmembrane</keyword>
<accession>A0A5S9R3V7</accession>
<dbReference type="InterPro" id="IPR004358">
    <property type="entry name" value="Sig_transdc_His_kin-like_C"/>
</dbReference>
<dbReference type="InterPro" id="IPR003660">
    <property type="entry name" value="HAMP_dom"/>
</dbReference>
<name>A0A5S9R3V7_9HYPH</name>
<dbReference type="InterPro" id="IPR036890">
    <property type="entry name" value="HATPase_C_sf"/>
</dbReference>
<organism evidence="14 15">
    <name type="scientific">Starkeya nomas</name>
    <dbReference type="NCBI Taxonomy" id="2666134"/>
    <lineage>
        <taxon>Bacteria</taxon>
        <taxon>Pseudomonadati</taxon>
        <taxon>Pseudomonadota</taxon>
        <taxon>Alphaproteobacteria</taxon>
        <taxon>Hyphomicrobiales</taxon>
        <taxon>Xanthobacteraceae</taxon>
        <taxon>Starkeya</taxon>
    </lineage>
</organism>
<evidence type="ECO:0000256" key="5">
    <source>
        <dbReference type="ARBA" id="ARBA00022679"/>
    </source>
</evidence>
<dbReference type="RefSeq" id="WP_159602263.1">
    <property type="nucleotide sequence ID" value="NZ_CACSAS010000029.1"/>
</dbReference>
<dbReference type="GO" id="GO:0000155">
    <property type="term" value="F:phosphorelay sensor kinase activity"/>
    <property type="evidence" value="ECO:0007669"/>
    <property type="project" value="InterPro"/>
</dbReference>
<dbReference type="SMART" id="SM00387">
    <property type="entry name" value="HATPase_c"/>
    <property type="match status" value="1"/>
</dbReference>
<keyword evidence="8 11" id="KW-1133">Transmembrane helix</keyword>
<evidence type="ECO:0000313" key="15">
    <source>
        <dbReference type="Proteomes" id="UP000433050"/>
    </source>
</evidence>
<keyword evidence="9" id="KW-0902">Two-component regulatory system</keyword>
<dbReference type="Gene3D" id="1.10.287.130">
    <property type="match status" value="1"/>
</dbReference>
<dbReference type="CDD" id="cd00082">
    <property type="entry name" value="HisKA"/>
    <property type="match status" value="1"/>
</dbReference>
<dbReference type="SUPFAM" id="SSF47384">
    <property type="entry name" value="Homodimeric domain of signal transducing histidine kinase"/>
    <property type="match status" value="1"/>
</dbReference>
<dbReference type="SUPFAM" id="SSF55874">
    <property type="entry name" value="ATPase domain of HSP90 chaperone/DNA topoisomerase II/histidine kinase"/>
    <property type="match status" value="1"/>
</dbReference>
<dbReference type="Proteomes" id="UP000433050">
    <property type="component" value="Unassembled WGS sequence"/>
</dbReference>
<evidence type="ECO:0000256" key="2">
    <source>
        <dbReference type="ARBA" id="ARBA00004370"/>
    </source>
</evidence>
<evidence type="ECO:0000256" key="4">
    <source>
        <dbReference type="ARBA" id="ARBA00022553"/>
    </source>
</evidence>
<evidence type="ECO:0000256" key="3">
    <source>
        <dbReference type="ARBA" id="ARBA00012438"/>
    </source>
</evidence>
<dbReference type="PANTHER" id="PTHR45436">
    <property type="entry name" value="SENSOR HISTIDINE KINASE YKOH"/>
    <property type="match status" value="1"/>
</dbReference>
<keyword evidence="4" id="KW-0597">Phosphoprotein</keyword>
<proteinExistence type="predicted"/>
<evidence type="ECO:0000259" key="13">
    <source>
        <dbReference type="PROSITE" id="PS50885"/>
    </source>
</evidence>
<sequence length="456" mass="48276">MALASLFAASTFRTAVYGSAVLVAALVVSGVTVFSTVRTTLDEDVRNQVESARAALIEVYAAEGRDTFLDHVRRIALRLGAWREAIVVYDTQGQRLAGNIAIPPPPEGWHEIDDPALTVAVSYPRILANVSVLGDFTVLSGRSLQTRDVTLRTLAYSVSGLALLVMITFIGIGIVLGSRAQRRLSSIGAALERVSLGDLSARVPVDFGIDATDKLAGQINNQLARLESLISLTRATSATLAHELRSPLARATLAIERAADAAESDRAKQALGEVEAELARIAAVFDSVLRIARIGSQPSLDSGHIEPAALLAELVEIFGPVAEERGIKLELAAPDDSNLLRGDVSMLRQMVANLIENALAYCPAGATITLSAEPRSGGRVALVVADTGPGIPEEERSRVTEPFYRGDADKANRGTGLGLSIVQAIVARHGARLELLDNRPGLRVVVEFPPAGQAPA</sequence>
<dbReference type="InterPro" id="IPR003661">
    <property type="entry name" value="HisK_dim/P_dom"/>
</dbReference>
<dbReference type="EC" id="2.7.13.3" evidence="3"/>
<keyword evidence="15" id="KW-1185">Reference proteome</keyword>
<evidence type="ECO:0000256" key="9">
    <source>
        <dbReference type="ARBA" id="ARBA00023012"/>
    </source>
</evidence>
<evidence type="ECO:0000256" key="8">
    <source>
        <dbReference type="ARBA" id="ARBA00022989"/>
    </source>
</evidence>
<dbReference type="Pfam" id="PF02518">
    <property type="entry name" value="HATPase_c"/>
    <property type="match status" value="1"/>
</dbReference>
<keyword evidence="7 14" id="KW-0418">Kinase</keyword>
<keyword evidence="5 14" id="KW-0808">Transferase</keyword>
<protein>
    <recommendedName>
        <fullName evidence="3">histidine kinase</fullName>
        <ecNumber evidence="3">2.7.13.3</ecNumber>
    </recommendedName>
</protein>
<evidence type="ECO:0000256" key="1">
    <source>
        <dbReference type="ARBA" id="ARBA00000085"/>
    </source>
</evidence>
<feature type="domain" description="HAMP" evidence="13">
    <location>
        <begin position="178"/>
        <end position="231"/>
    </location>
</feature>
<dbReference type="Pfam" id="PF00512">
    <property type="entry name" value="HisKA"/>
    <property type="match status" value="1"/>
</dbReference>
<dbReference type="AlphaFoldDB" id="A0A5S9R3V7"/>
<reference evidence="14 15" key="1">
    <citation type="submission" date="2019-12" db="EMBL/GenBank/DDBJ databases">
        <authorList>
            <person name="Reyes-Prieto M."/>
        </authorList>
    </citation>
    <scope>NUCLEOTIDE SEQUENCE [LARGE SCALE GENOMIC DNA]</scope>
    <source>
        <strain evidence="14">HF14-78462</strain>
    </source>
</reference>
<dbReference type="PROSITE" id="PS50885">
    <property type="entry name" value="HAMP"/>
    <property type="match status" value="1"/>
</dbReference>
<evidence type="ECO:0000256" key="11">
    <source>
        <dbReference type="SAM" id="Phobius"/>
    </source>
</evidence>
<dbReference type="EMBL" id="CACSAS010000029">
    <property type="protein sequence ID" value="CAA0129187.1"/>
    <property type="molecule type" value="Genomic_DNA"/>
</dbReference>
<evidence type="ECO:0000256" key="10">
    <source>
        <dbReference type="ARBA" id="ARBA00023136"/>
    </source>
</evidence>
<dbReference type="PROSITE" id="PS50109">
    <property type="entry name" value="HIS_KIN"/>
    <property type="match status" value="1"/>
</dbReference>
<feature type="domain" description="Histidine kinase" evidence="12">
    <location>
        <begin position="239"/>
        <end position="452"/>
    </location>
</feature>
<dbReference type="InterPro" id="IPR050428">
    <property type="entry name" value="TCS_sensor_his_kinase"/>
</dbReference>
<dbReference type="InterPro" id="IPR036097">
    <property type="entry name" value="HisK_dim/P_sf"/>
</dbReference>
<keyword evidence="10 11" id="KW-0472">Membrane</keyword>
<dbReference type="CDD" id="cd00075">
    <property type="entry name" value="HATPase"/>
    <property type="match status" value="1"/>
</dbReference>
<dbReference type="InterPro" id="IPR005467">
    <property type="entry name" value="His_kinase_dom"/>
</dbReference>
<comment type="subcellular location">
    <subcellularLocation>
        <location evidence="2">Membrane</location>
    </subcellularLocation>
</comment>